<keyword evidence="2" id="KW-1185">Reference proteome</keyword>
<accession>I7ZF50</accession>
<reference evidence="1 2" key="1">
    <citation type="journal article" date="2012" name="J. Bacteriol.">
        <title>Genome Sequence of n-Alkane-Degrading Hydrocarboniphaga effusa Strain AP103T (ATCC BAA-332T).</title>
        <authorList>
            <person name="Chang H.K."/>
            <person name="Zylstra G.J."/>
            <person name="Chae J.C."/>
        </authorList>
    </citation>
    <scope>NUCLEOTIDE SEQUENCE [LARGE SCALE GENOMIC DNA]</scope>
    <source>
        <strain evidence="1 2">AP103</strain>
    </source>
</reference>
<proteinExistence type="predicted"/>
<dbReference type="Proteomes" id="UP000003704">
    <property type="component" value="Unassembled WGS sequence"/>
</dbReference>
<name>I7ZF50_9GAMM</name>
<comment type="caution">
    <text evidence="1">The sequence shown here is derived from an EMBL/GenBank/DDBJ whole genome shotgun (WGS) entry which is preliminary data.</text>
</comment>
<organism evidence="1 2">
    <name type="scientific">Hydrocarboniphaga effusa AP103</name>
    <dbReference type="NCBI Taxonomy" id="1172194"/>
    <lineage>
        <taxon>Bacteria</taxon>
        <taxon>Pseudomonadati</taxon>
        <taxon>Pseudomonadota</taxon>
        <taxon>Gammaproteobacteria</taxon>
        <taxon>Nevskiales</taxon>
        <taxon>Nevskiaceae</taxon>
        <taxon>Hydrocarboniphaga</taxon>
    </lineage>
</organism>
<evidence type="ECO:0000313" key="1">
    <source>
        <dbReference type="EMBL" id="EIT70509.1"/>
    </source>
</evidence>
<gene>
    <name evidence="1" type="ORF">WQQ_06460</name>
</gene>
<dbReference type="EMBL" id="AKGD01000001">
    <property type="protein sequence ID" value="EIT70509.1"/>
    <property type="molecule type" value="Genomic_DNA"/>
</dbReference>
<dbReference type="AlphaFoldDB" id="I7ZF50"/>
<protein>
    <submittedName>
        <fullName evidence="1">Uncharacterized protein</fullName>
    </submittedName>
</protein>
<evidence type="ECO:0000313" key="2">
    <source>
        <dbReference type="Proteomes" id="UP000003704"/>
    </source>
</evidence>
<sequence>MRKAGVIGSRKTYFDLGAAEVDSDFEHGLDSGVAMEVGGDAPIVVDPRPVPRIGHAGLGEAA</sequence>